<accession>A0AC34R471</accession>
<name>A0AC34R471_9BILA</name>
<organism evidence="1 2">
    <name type="scientific">Panagrolaimus sp. JU765</name>
    <dbReference type="NCBI Taxonomy" id="591449"/>
    <lineage>
        <taxon>Eukaryota</taxon>
        <taxon>Metazoa</taxon>
        <taxon>Ecdysozoa</taxon>
        <taxon>Nematoda</taxon>
        <taxon>Chromadorea</taxon>
        <taxon>Rhabditida</taxon>
        <taxon>Tylenchina</taxon>
        <taxon>Panagrolaimomorpha</taxon>
        <taxon>Panagrolaimoidea</taxon>
        <taxon>Panagrolaimidae</taxon>
        <taxon>Panagrolaimus</taxon>
    </lineage>
</organism>
<dbReference type="WBParaSite" id="JU765_v2.g3222.t2">
    <property type="protein sequence ID" value="JU765_v2.g3222.t2"/>
    <property type="gene ID" value="JU765_v2.g3222"/>
</dbReference>
<protein>
    <submittedName>
        <fullName evidence="2">Striatin</fullName>
    </submittedName>
</protein>
<dbReference type="Proteomes" id="UP000887576">
    <property type="component" value="Unplaced"/>
</dbReference>
<proteinExistence type="predicted"/>
<sequence length="660" mass="74583">MLEHSLKQERVKLYRALNNGKDPEPIEDEEQTDVPELKNDVPLDIGAVVNPNEDPAWKRARLTLKQYLEEMNYSDALLNVRAFRASKLIGKDMEGIPKDDPEFARKALDETEKDILDTANFLRKYNLKEVVGNDLDDENEHDIALDDDAVQALDEFSFLNQDKEKTSTTKKNPRGKLTGGGDEWGIDETTFNEMKERYRLEQQKKRQSTLSQNSDKSHDDSDSGVENKVENFDESNLGFPSDGSDDVDIKDDFALNEDDGLSVRWNLKYTLRSHYDGVRALQFHPVEPVLITAGEDGTAKLWNLSDAKTNDFAKSQANSPSGITDIEPVYTFRGHETAILAIDMSPTGDNLYTADLNGVIQCWQVPSANIELHGPYDPNVMLSRFTGHKDAVWSVNYHSSTNRLLSGSADSTIKIWDLSTTEESEYLLKSIDFSDGIVVRSMDIVSAEPQQLVVAFSNGKASIIDIETGDVILSFEFPQDENVGVINKILSHPTMPVTVLAGEDRKIRYFDNHTGQQIYGAVAHVEAISTLAIDPNGLYLMSGSHDGSLRIWNMEQKKCLQEIAAHRKKFDMSVLTVAFHPSRPLIGSAGADSLTKIFMVHQKMKLHKRNMKWLAYSNFYGISQNFSFQFHRFHSKLLARNISYYGLKKYDLWLFNTIIM</sequence>
<reference evidence="2" key="1">
    <citation type="submission" date="2022-11" db="UniProtKB">
        <authorList>
            <consortium name="WormBaseParasite"/>
        </authorList>
    </citation>
    <scope>IDENTIFICATION</scope>
</reference>
<evidence type="ECO:0000313" key="1">
    <source>
        <dbReference type="Proteomes" id="UP000887576"/>
    </source>
</evidence>
<evidence type="ECO:0000313" key="2">
    <source>
        <dbReference type="WBParaSite" id="JU765_v2.g3222.t2"/>
    </source>
</evidence>